<keyword evidence="2" id="KW-0789">Thiol protease inhibitor</keyword>
<dbReference type="AlphaFoldDB" id="A0A8X8WDL2"/>
<reference evidence="4" key="2">
    <citation type="submission" date="2020-08" db="EMBL/GenBank/DDBJ databases">
        <title>Plant Genome Project.</title>
        <authorList>
            <person name="Zhang R.-G."/>
        </authorList>
    </citation>
    <scope>NUCLEOTIDE SEQUENCE</scope>
    <source>
        <strain evidence="4">Huo1</strain>
        <tissue evidence="4">Leaf</tissue>
    </source>
</reference>
<dbReference type="GO" id="GO:0004869">
    <property type="term" value="F:cysteine-type endopeptidase inhibitor activity"/>
    <property type="evidence" value="ECO:0007669"/>
    <property type="project" value="UniProtKB-KW"/>
</dbReference>
<gene>
    <name evidence="4" type="ORF">SASPL_146605</name>
</gene>
<accession>A0A8X8WDL2</accession>
<name>A0A8X8WDL2_SALSN</name>
<evidence type="ECO:0000256" key="2">
    <source>
        <dbReference type="ARBA" id="ARBA00022704"/>
    </source>
</evidence>
<feature type="domain" description="Cystatin" evidence="3">
    <location>
        <begin position="14"/>
        <end position="118"/>
    </location>
</feature>
<dbReference type="Pfam" id="PF16845">
    <property type="entry name" value="SQAPI"/>
    <property type="match status" value="2"/>
</dbReference>
<evidence type="ECO:0000313" key="4">
    <source>
        <dbReference type="EMBL" id="KAG6392388.1"/>
    </source>
</evidence>
<dbReference type="SMART" id="SM00043">
    <property type="entry name" value="CY"/>
    <property type="match status" value="2"/>
</dbReference>
<dbReference type="InterPro" id="IPR018073">
    <property type="entry name" value="Prot_inh_cystat_CS"/>
</dbReference>
<sequence length="233" mass="24460">MASKSLHILFASHPLVGGWSPIADPNAPEIVEIAKFALAEHNKQAQASLAFVSVVNRQSQVVAGINYSLQISVNDGSAAAPKIYSAAVYAKEKSPTINASAPHTILQPTIKAKKIMAPKSLLASLSLLAIALTISAARGPIFGGWRPIANSNAPEIVEIAKFAVAEHNKQAHTSLVFVTVVKGETQVVAGINYRLQISAKDGSAAAPKTYSAVVYSRAAPKSLELTSFDPIKA</sequence>
<dbReference type="InterPro" id="IPR046350">
    <property type="entry name" value="Cystatin_sf"/>
</dbReference>
<organism evidence="4">
    <name type="scientific">Salvia splendens</name>
    <name type="common">Scarlet sage</name>
    <dbReference type="NCBI Taxonomy" id="180675"/>
    <lineage>
        <taxon>Eukaryota</taxon>
        <taxon>Viridiplantae</taxon>
        <taxon>Streptophyta</taxon>
        <taxon>Embryophyta</taxon>
        <taxon>Tracheophyta</taxon>
        <taxon>Spermatophyta</taxon>
        <taxon>Magnoliopsida</taxon>
        <taxon>eudicotyledons</taxon>
        <taxon>Gunneridae</taxon>
        <taxon>Pentapetalae</taxon>
        <taxon>asterids</taxon>
        <taxon>lamiids</taxon>
        <taxon>Lamiales</taxon>
        <taxon>Lamiaceae</taxon>
        <taxon>Nepetoideae</taxon>
        <taxon>Mentheae</taxon>
        <taxon>Salviinae</taxon>
        <taxon>Salvia</taxon>
        <taxon>Salvia subgen. Calosphace</taxon>
        <taxon>core Calosphace</taxon>
    </lineage>
</organism>
<evidence type="ECO:0000259" key="3">
    <source>
        <dbReference type="SMART" id="SM00043"/>
    </source>
</evidence>
<dbReference type="PANTHER" id="PTHR47364:SF2">
    <property type="entry name" value="CYSTEINE PROTEINASE INHIBITOR 5"/>
    <property type="match status" value="1"/>
</dbReference>
<feature type="domain" description="Cystatin" evidence="3">
    <location>
        <begin position="140"/>
        <end position="228"/>
    </location>
</feature>
<dbReference type="SUPFAM" id="SSF54403">
    <property type="entry name" value="Cystatin/monellin"/>
    <property type="match status" value="2"/>
</dbReference>
<protein>
    <recommendedName>
        <fullName evidence="3">Cystatin domain-containing protein</fullName>
    </recommendedName>
</protein>
<keyword evidence="5" id="KW-1185">Reference proteome</keyword>
<comment type="caution">
    <text evidence="4">The sequence shown here is derived from an EMBL/GenBank/DDBJ whole genome shotgun (WGS) entry which is preliminary data.</text>
</comment>
<dbReference type="PROSITE" id="PS00287">
    <property type="entry name" value="CYSTATIN"/>
    <property type="match status" value="2"/>
</dbReference>
<keyword evidence="1" id="KW-0646">Protease inhibitor</keyword>
<dbReference type="PANTHER" id="PTHR47364">
    <property type="entry name" value="CYSTEINE PROTEINASE INHIBITOR 5"/>
    <property type="match status" value="1"/>
</dbReference>
<dbReference type="Gene3D" id="3.10.450.10">
    <property type="match status" value="2"/>
</dbReference>
<dbReference type="CDD" id="cd00042">
    <property type="entry name" value="CY"/>
    <property type="match status" value="2"/>
</dbReference>
<evidence type="ECO:0000256" key="1">
    <source>
        <dbReference type="ARBA" id="ARBA00022690"/>
    </source>
</evidence>
<reference evidence="4" key="1">
    <citation type="submission" date="2018-01" db="EMBL/GenBank/DDBJ databases">
        <authorList>
            <person name="Mao J.F."/>
        </authorList>
    </citation>
    <scope>NUCLEOTIDE SEQUENCE</scope>
    <source>
        <strain evidence="4">Huo1</strain>
        <tissue evidence="4">Leaf</tissue>
    </source>
</reference>
<dbReference type="EMBL" id="PNBA02000018">
    <property type="protein sequence ID" value="KAG6392388.1"/>
    <property type="molecule type" value="Genomic_DNA"/>
</dbReference>
<evidence type="ECO:0000313" key="5">
    <source>
        <dbReference type="Proteomes" id="UP000298416"/>
    </source>
</evidence>
<proteinExistence type="predicted"/>
<dbReference type="InterPro" id="IPR000010">
    <property type="entry name" value="Cystatin_dom"/>
</dbReference>
<dbReference type="Proteomes" id="UP000298416">
    <property type="component" value="Unassembled WGS sequence"/>
</dbReference>